<keyword evidence="2" id="KW-0805">Transcription regulation</keyword>
<dbReference type="GO" id="GO:0003677">
    <property type="term" value="F:DNA binding"/>
    <property type="evidence" value="ECO:0007669"/>
    <property type="project" value="UniProtKB-KW"/>
</dbReference>
<dbReference type="InterPro" id="IPR014284">
    <property type="entry name" value="RNA_pol_sigma-70_dom"/>
</dbReference>
<keyword evidence="3" id="KW-0731">Sigma factor</keyword>
<dbReference type="Proteomes" id="UP000237968">
    <property type="component" value="Unassembled WGS sequence"/>
</dbReference>
<dbReference type="InterPro" id="IPR039425">
    <property type="entry name" value="RNA_pol_sigma-70-like"/>
</dbReference>
<dbReference type="Pfam" id="PF04542">
    <property type="entry name" value="Sigma70_r2"/>
    <property type="match status" value="1"/>
</dbReference>
<evidence type="ECO:0000259" key="7">
    <source>
        <dbReference type="Pfam" id="PF08281"/>
    </source>
</evidence>
<sequence>MLDDDMSGLEALSDSELLARWRAGDRAAGATLVERHLESIVRFFMSKVGSDSDDLVQATFLGLLDGALDRLRAEGGFRSFLFGIARNKLLEHLRNTIRDRERFDPQHATLAGLDPSASAAIDAHGQNKLLLAALRRLPLDTQLMLELHYWENMRVREIAVALDMPPSTIKTRMRRGRARLDEEMRALARSREALETTLRGLDGWAQELRRELDGEG</sequence>
<reference evidence="8 9" key="1">
    <citation type="submission" date="2018-03" db="EMBL/GenBank/DDBJ databases">
        <title>Draft Genome Sequences of the Obligatory Marine Myxobacteria Enhygromyxa salina SWB005.</title>
        <authorList>
            <person name="Poehlein A."/>
            <person name="Moghaddam J.A."/>
            <person name="Harms H."/>
            <person name="Alanjari M."/>
            <person name="Koenig G.M."/>
            <person name="Daniel R."/>
            <person name="Schaeberle T.F."/>
        </authorList>
    </citation>
    <scope>NUCLEOTIDE SEQUENCE [LARGE SCALE GENOMIC DNA]</scope>
    <source>
        <strain evidence="8 9">SWB005</strain>
    </source>
</reference>
<protein>
    <submittedName>
        <fullName evidence="8">ECF RNA polymerase sigma-E factor</fullName>
    </submittedName>
</protein>
<organism evidence="8 9">
    <name type="scientific">Enhygromyxa salina</name>
    <dbReference type="NCBI Taxonomy" id="215803"/>
    <lineage>
        <taxon>Bacteria</taxon>
        <taxon>Pseudomonadati</taxon>
        <taxon>Myxococcota</taxon>
        <taxon>Polyangia</taxon>
        <taxon>Nannocystales</taxon>
        <taxon>Nannocystaceae</taxon>
        <taxon>Enhygromyxa</taxon>
    </lineage>
</organism>
<dbReference type="InterPro" id="IPR036388">
    <property type="entry name" value="WH-like_DNA-bd_sf"/>
</dbReference>
<evidence type="ECO:0000259" key="6">
    <source>
        <dbReference type="Pfam" id="PF04542"/>
    </source>
</evidence>
<evidence type="ECO:0000256" key="3">
    <source>
        <dbReference type="ARBA" id="ARBA00023082"/>
    </source>
</evidence>
<feature type="domain" description="RNA polymerase sigma-70 region 2" evidence="6">
    <location>
        <begin position="32"/>
        <end position="95"/>
    </location>
</feature>
<evidence type="ECO:0000256" key="4">
    <source>
        <dbReference type="ARBA" id="ARBA00023125"/>
    </source>
</evidence>
<evidence type="ECO:0000313" key="8">
    <source>
        <dbReference type="EMBL" id="PRQ05047.1"/>
    </source>
</evidence>
<dbReference type="InterPro" id="IPR013249">
    <property type="entry name" value="RNA_pol_sigma70_r4_t2"/>
</dbReference>
<dbReference type="Gene3D" id="1.10.1740.10">
    <property type="match status" value="1"/>
</dbReference>
<accession>A0A2S9YIV8</accession>
<dbReference type="GO" id="GO:0006352">
    <property type="term" value="P:DNA-templated transcription initiation"/>
    <property type="evidence" value="ECO:0007669"/>
    <property type="project" value="InterPro"/>
</dbReference>
<dbReference type="InterPro" id="IPR013325">
    <property type="entry name" value="RNA_pol_sigma_r2"/>
</dbReference>
<dbReference type="NCBIfam" id="TIGR02937">
    <property type="entry name" value="sigma70-ECF"/>
    <property type="match status" value="1"/>
</dbReference>
<comment type="caution">
    <text evidence="8">The sequence shown here is derived from an EMBL/GenBank/DDBJ whole genome shotgun (WGS) entry which is preliminary data.</text>
</comment>
<evidence type="ECO:0000313" key="9">
    <source>
        <dbReference type="Proteomes" id="UP000237968"/>
    </source>
</evidence>
<proteinExistence type="inferred from homology"/>
<keyword evidence="5" id="KW-0804">Transcription</keyword>
<dbReference type="InterPro" id="IPR013324">
    <property type="entry name" value="RNA_pol_sigma_r3/r4-like"/>
</dbReference>
<name>A0A2S9YIV8_9BACT</name>
<dbReference type="EMBL" id="PVNK01000021">
    <property type="protein sequence ID" value="PRQ05047.1"/>
    <property type="molecule type" value="Genomic_DNA"/>
</dbReference>
<feature type="domain" description="RNA polymerase sigma factor 70 region 4 type 2" evidence="7">
    <location>
        <begin position="129"/>
        <end position="180"/>
    </location>
</feature>
<gene>
    <name evidence="8" type="primary">rpoE_3</name>
    <name evidence="8" type="ORF">ENSA5_04420</name>
</gene>
<dbReference type="PANTHER" id="PTHR43133">
    <property type="entry name" value="RNA POLYMERASE ECF-TYPE SIGMA FACTO"/>
    <property type="match status" value="1"/>
</dbReference>
<evidence type="ECO:0000256" key="5">
    <source>
        <dbReference type="ARBA" id="ARBA00023163"/>
    </source>
</evidence>
<evidence type="ECO:0000256" key="2">
    <source>
        <dbReference type="ARBA" id="ARBA00023015"/>
    </source>
</evidence>
<dbReference type="Gene3D" id="1.10.10.10">
    <property type="entry name" value="Winged helix-like DNA-binding domain superfamily/Winged helix DNA-binding domain"/>
    <property type="match status" value="1"/>
</dbReference>
<comment type="similarity">
    <text evidence="1">Belongs to the sigma-70 factor family. ECF subfamily.</text>
</comment>
<dbReference type="GO" id="GO:0016987">
    <property type="term" value="F:sigma factor activity"/>
    <property type="evidence" value="ECO:0007669"/>
    <property type="project" value="UniProtKB-KW"/>
</dbReference>
<dbReference type="AlphaFoldDB" id="A0A2S9YIV8"/>
<dbReference type="SUPFAM" id="SSF88946">
    <property type="entry name" value="Sigma2 domain of RNA polymerase sigma factors"/>
    <property type="match status" value="1"/>
</dbReference>
<dbReference type="Pfam" id="PF08281">
    <property type="entry name" value="Sigma70_r4_2"/>
    <property type="match status" value="1"/>
</dbReference>
<evidence type="ECO:0000256" key="1">
    <source>
        <dbReference type="ARBA" id="ARBA00010641"/>
    </source>
</evidence>
<keyword evidence="4" id="KW-0238">DNA-binding</keyword>
<keyword evidence="9" id="KW-1185">Reference proteome</keyword>
<dbReference type="InterPro" id="IPR007627">
    <property type="entry name" value="RNA_pol_sigma70_r2"/>
</dbReference>
<dbReference type="PANTHER" id="PTHR43133:SF8">
    <property type="entry name" value="RNA POLYMERASE SIGMA FACTOR HI_1459-RELATED"/>
    <property type="match status" value="1"/>
</dbReference>
<dbReference type="SUPFAM" id="SSF88659">
    <property type="entry name" value="Sigma3 and sigma4 domains of RNA polymerase sigma factors"/>
    <property type="match status" value="1"/>
</dbReference>